<proteinExistence type="inferred from homology"/>
<dbReference type="InterPro" id="IPR036555">
    <property type="entry name" value="NusA_N_sf"/>
</dbReference>
<comment type="caution">
    <text evidence="10">The sequence shown here is derived from an EMBL/GenBank/DDBJ whole genome shotgun (WGS) entry which is preliminary data.</text>
</comment>
<feature type="region of interest" description="Disordered" evidence="8">
    <location>
        <begin position="40"/>
        <end position="73"/>
    </location>
</feature>
<comment type="subcellular location">
    <subcellularLocation>
        <location evidence="7">Cytoplasm</location>
    </subcellularLocation>
</comment>
<comment type="similarity">
    <text evidence="7">Belongs to the NusA family.</text>
</comment>
<evidence type="ECO:0000256" key="6">
    <source>
        <dbReference type="ARBA" id="ARBA00023163"/>
    </source>
</evidence>
<evidence type="ECO:0000256" key="8">
    <source>
        <dbReference type="SAM" id="MobiDB-lite"/>
    </source>
</evidence>
<dbReference type="Gene3D" id="3.30.300.20">
    <property type="match status" value="2"/>
</dbReference>
<sequence>MDIDLSVLRLMEREREIPFDELVQIIEQAILTAYLKSLPSDDGSDGHGDKPQGDKSHGDKPHGDKPGARVEPSARVELDRKTGHVSVYSIERDDEGAVVGEVVETPDDFGRIAAFAAKQVINQRLRDIGDDKVLGQFKGREGEIVAGVIQQGPNPRMVHVDLGSFEAILPPEEQVPGENYAHGTRIRVYVTSVSKGLKGPSVTVSRTHPSLVRKLFALEVPEIASGVVEIVSLAREAGHRTKIAVRATEPGVNAKGACIGELGQRVRAVTAELNNEKIDIVDYSPDLPTFVASALSPAKVSSAFVIDAATKAVRALVPDYQLSLAIGKEGQNARLAAKLTGARIDIQPDSILEDD</sequence>
<dbReference type="CDD" id="cd04455">
    <property type="entry name" value="S1_NusA"/>
    <property type="match status" value="1"/>
</dbReference>
<dbReference type="PROSITE" id="PS50084">
    <property type="entry name" value="KH_TYPE_1"/>
    <property type="match status" value="1"/>
</dbReference>
<dbReference type="RefSeq" id="WP_344793585.1">
    <property type="nucleotide sequence ID" value="NZ_BAABAU010000001.1"/>
</dbReference>
<dbReference type="InterPro" id="IPR010213">
    <property type="entry name" value="TF_NusA"/>
</dbReference>
<dbReference type="InterPro" id="IPR030842">
    <property type="entry name" value="TF_NusA_bacterial"/>
</dbReference>
<dbReference type="Gene3D" id="2.40.50.140">
    <property type="entry name" value="Nucleic acid-binding proteins"/>
    <property type="match status" value="1"/>
</dbReference>
<dbReference type="NCBIfam" id="TIGR01953">
    <property type="entry name" value="NusA"/>
    <property type="match status" value="1"/>
</dbReference>
<dbReference type="InterPro" id="IPR003029">
    <property type="entry name" value="S1_domain"/>
</dbReference>
<dbReference type="SUPFAM" id="SSF69705">
    <property type="entry name" value="Transcription factor NusA, N-terminal domain"/>
    <property type="match status" value="1"/>
</dbReference>
<keyword evidence="1 7" id="KW-0806">Transcription termination</keyword>
<dbReference type="InterPro" id="IPR012340">
    <property type="entry name" value="NA-bd_OB-fold"/>
</dbReference>
<keyword evidence="5 7" id="KW-0805">Transcription regulation</keyword>
<keyword evidence="2 7" id="KW-0963">Cytoplasm</keyword>
<name>A0ABP8DYP6_9MICO</name>
<keyword evidence="3 7" id="KW-0889">Transcription antitermination</keyword>
<keyword evidence="6 7" id="KW-0804">Transcription</keyword>
<evidence type="ECO:0000313" key="10">
    <source>
        <dbReference type="EMBL" id="GAA4265026.1"/>
    </source>
</evidence>
<dbReference type="Pfam" id="PF26594">
    <property type="entry name" value="KH_NusA_2nd"/>
    <property type="match status" value="1"/>
</dbReference>
<comment type="subunit">
    <text evidence="7">Monomer. Binds directly to the core enzyme of the DNA-dependent RNA polymerase and to nascent RNA.</text>
</comment>
<dbReference type="InterPro" id="IPR025249">
    <property type="entry name" value="TF_NusA_KH_1st"/>
</dbReference>
<evidence type="ECO:0000313" key="11">
    <source>
        <dbReference type="Proteomes" id="UP001501594"/>
    </source>
</evidence>
<evidence type="ECO:0000256" key="4">
    <source>
        <dbReference type="ARBA" id="ARBA00022884"/>
    </source>
</evidence>
<protein>
    <recommendedName>
        <fullName evidence="7">Transcription termination/antitermination protein NusA</fullName>
    </recommendedName>
</protein>
<dbReference type="SUPFAM" id="SSF54814">
    <property type="entry name" value="Prokaryotic type KH domain (KH-domain type II)"/>
    <property type="match status" value="2"/>
</dbReference>
<evidence type="ECO:0000256" key="3">
    <source>
        <dbReference type="ARBA" id="ARBA00022814"/>
    </source>
</evidence>
<keyword evidence="4 7" id="KW-0694">RNA-binding</keyword>
<dbReference type="Gene3D" id="3.30.1480.10">
    <property type="entry name" value="NusA, N-terminal domain"/>
    <property type="match status" value="1"/>
</dbReference>
<evidence type="ECO:0000256" key="7">
    <source>
        <dbReference type="HAMAP-Rule" id="MF_00945"/>
    </source>
</evidence>
<dbReference type="Proteomes" id="UP001501594">
    <property type="component" value="Unassembled WGS sequence"/>
</dbReference>
<dbReference type="Pfam" id="PF08529">
    <property type="entry name" value="NusA_N"/>
    <property type="match status" value="1"/>
</dbReference>
<dbReference type="EMBL" id="BAABAU010000001">
    <property type="protein sequence ID" value="GAA4265026.1"/>
    <property type="molecule type" value="Genomic_DNA"/>
</dbReference>
<gene>
    <name evidence="7 10" type="primary">nusA</name>
    <name evidence="10" type="ORF">GCM10022256_06380</name>
</gene>
<dbReference type="PANTHER" id="PTHR22648">
    <property type="entry name" value="TRANSCRIPTION TERMINATION FACTOR NUSA"/>
    <property type="match status" value="1"/>
</dbReference>
<dbReference type="InterPro" id="IPR015946">
    <property type="entry name" value="KH_dom-like_a/b"/>
</dbReference>
<dbReference type="PANTHER" id="PTHR22648:SF0">
    <property type="entry name" value="TRANSCRIPTION TERMINATION_ANTITERMINATION PROTEIN NUSA"/>
    <property type="match status" value="1"/>
</dbReference>
<comment type="function">
    <text evidence="7">Participates in both transcription termination and antitermination.</text>
</comment>
<organism evidence="10 11">
    <name type="scientific">Frondihabitans peucedani</name>
    <dbReference type="NCBI Taxonomy" id="598626"/>
    <lineage>
        <taxon>Bacteria</taxon>
        <taxon>Bacillati</taxon>
        <taxon>Actinomycetota</taxon>
        <taxon>Actinomycetes</taxon>
        <taxon>Micrococcales</taxon>
        <taxon>Microbacteriaceae</taxon>
        <taxon>Frondihabitans</taxon>
    </lineage>
</organism>
<reference evidence="11" key="1">
    <citation type="journal article" date="2019" name="Int. J. Syst. Evol. Microbiol.">
        <title>The Global Catalogue of Microorganisms (GCM) 10K type strain sequencing project: providing services to taxonomists for standard genome sequencing and annotation.</title>
        <authorList>
            <consortium name="The Broad Institute Genomics Platform"/>
            <consortium name="The Broad Institute Genome Sequencing Center for Infectious Disease"/>
            <person name="Wu L."/>
            <person name="Ma J."/>
        </authorList>
    </citation>
    <scope>NUCLEOTIDE SEQUENCE [LARGE SCALE GENOMIC DNA]</scope>
    <source>
        <strain evidence="11">JCM 17442</strain>
    </source>
</reference>
<dbReference type="SUPFAM" id="SSF50249">
    <property type="entry name" value="Nucleic acid-binding proteins"/>
    <property type="match status" value="1"/>
</dbReference>
<accession>A0ABP8DYP6</accession>
<feature type="compositionally biased region" description="Basic and acidic residues" evidence="8">
    <location>
        <begin position="44"/>
        <end position="73"/>
    </location>
</feature>
<evidence type="ECO:0000256" key="2">
    <source>
        <dbReference type="ARBA" id="ARBA00022490"/>
    </source>
</evidence>
<dbReference type="InterPro" id="IPR013735">
    <property type="entry name" value="TF_NusA_N"/>
</dbReference>
<dbReference type="InterPro" id="IPR058582">
    <property type="entry name" value="KH_NusA_2nd"/>
</dbReference>
<feature type="domain" description="S1 motif" evidence="9">
    <location>
        <begin position="142"/>
        <end position="207"/>
    </location>
</feature>
<dbReference type="Pfam" id="PF13184">
    <property type="entry name" value="KH_NusA_1st"/>
    <property type="match status" value="1"/>
</dbReference>
<evidence type="ECO:0000259" key="9">
    <source>
        <dbReference type="PROSITE" id="PS50126"/>
    </source>
</evidence>
<dbReference type="HAMAP" id="MF_00945_B">
    <property type="entry name" value="NusA_B"/>
    <property type="match status" value="1"/>
</dbReference>
<evidence type="ECO:0000256" key="1">
    <source>
        <dbReference type="ARBA" id="ARBA00022472"/>
    </source>
</evidence>
<keyword evidence="11" id="KW-1185">Reference proteome</keyword>
<dbReference type="CDD" id="cd22529">
    <property type="entry name" value="KH-II_NusA_rpt2"/>
    <property type="match status" value="1"/>
</dbReference>
<dbReference type="InterPro" id="IPR009019">
    <property type="entry name" value="KH_sf_prok-type"/>
</dbReference>
<evidence type="ECO:0000256" key="5">
    <source>
        <dbReference type="ARBA" id="ARBA00023015"/>
    </source>
</evidence>
<dbReference type="PROSITE" id="PS50126">
    <property type="entry name" value="S1"/>
    <property type="match status" value="1"/>
</dbReference>
<dbReference type="CDD" id="cd02134">
    <property type="entry name" value="KH-II_NusA_rpt1"/>
    <property type="match status" value="1"/>
</dbReference>